<dbReference type="Proteomes" id="UP000053611">
    <property type="component" value="Unassembled WGS sequence"/>
</dbReference>
<dbReference type="GO" id="GO:0005829">
    <property type="term" value="C:cytosol"/>
    <property type="evidence" value="ECO:0007669"/>
    <property type="project" value="GOC"/>
</dbReference>
<keyword evidence="4" id="KW-1185">Reference proteome</keyword>
<dbReference type="PANTHER" id="PTHR12276:SF45">
    <property type="entry name" value="CLATHRIN INTERACTOR 1"/>
    <property type="match status" value="1"/>
</dbReference>
<dbReference type="AlphaFoldDB" id="A0A0J0XEC1"/>
<evidence type="ECO:0000259" key="2">
    <source>
        <dbReference type="PROSITE" id="PS50942"/>
    </source>
</evidence>
<dbReference type="FunFam" id="1.25.40.90:FF:000006">
    <property type="entry name" value="Clathrin interactor 1"/>
    <property type="match status" value="1"/>
</dbReference>
<feature type="region of interest" description="Disordered" evidence="1">
    <location>
        <begin position="368"/>
        <end position="527"/>
    </location>
</feature>
<dbReference type="InterPro" id="IPR013809">
    <property type="entry name" value="ENTH"/>
</dbReference>
<dbReference type="PANTHER" id="PTHR12276">
    <property type="entry name" value="EPSIN/ENT-RELATED"/>
    <property type="match status" value="1"/>
</dbReference>
<organism evidence="3 4">
    <name type="scientific">Cutaneotrichosporon oleaginosum</name>
    <dbReference type="NCBI Taxonomy" id="879819"/>
    <lineage>
        <taxon>Eukaryota</taxon>
        <taxon>Fungi</taxon>
        <taxon>Dikarya</taxon>
        <taxon>Basidiomycota</taxon>
        <taxon>Agaricomycotina</taxon>
        <taxon>Tremellomycetes</taxon>
        <taxon>Trichosporonales</taxon>
        <taxon>Trichosporonaceae</taxon>
        <taxon>Cutaneotrichosporon</taxon>
    </lineage>
</organism>
<feature type="compositionally biased region" description="Polar residues" evidence="1">
    <location>
        <begin position="477"/>
        <end position="497"/>
    </location>
</feature>
<dbReference type="GO" id="GO:0030276">
    <property type="term" value="F:clathrin binding"/>
    <property type="evidence" value="ECO:0007669"/>
    <property type="project" value="TreeGrafter"/>
</dbReference>
<feature type="domain" description="ENTH" evidence="2">
    <location>
        <begin position="28"/>
        <end position="161"/>
    </location>
</feature>
<dbReference type="STRING" id="879819.A0A0J0XEC1"/>
<dbReference type="OrthoDB" id="4033880at2759"/>
<feature type="compositionally biased region" description="Polar residues" evidence="1">
    <location>
        <begin position="395"/>
        <end position="408"/>
    </location>
</feature>
<dbReference type="GO" id="GO:0030125">
    <property type="term" value="C:clathrin vesicle coat"/>
    <property type="evidence" value="ECO:0007669"/>
    <property type="project" value="TreeGrafter"/>
</dbReference>
<dbReference type="InterPro" id="IPR008942">
    <property type="entry name" value="ENTH_VHS"/>
</dbReference>
<feature type="compositionally biased region" description="Low complexity" evidence="1">
    <location>
        <begin position="368"/>
        <end position="388"/>
    </location>
</feature>
<dbReference type="GO" id="GO:0006897">
    <property type="term" value="P:endocytosis"/>
    <property type="evidence" value="ECO:0007669"/>
    <property type="project" value="TreeGrafter"/>
</dbReference>
<evidence type="ECO:0000256" key="1">
    <source>
        <dbReference type="SAM" id="MobiDB-lite"/>
    </source>
</evidence>
<feature type="region of interest" description="Disordered" evidence="1">
    <location>
        <begin position="161"/>
        <end position="184"/>
    </location>
</feature>
<feature type="compositionally biased region" description="Low complexity" evidence="1">
    <location>
        <begin position="344"/>
        <end position="354"/>
    </location>
</feature>
<dbReference type="PROSITE" id="PS50942">
    <property type="entry name" value="ENTH"/>
    <property type="match status" value="1"/>
</dbReference>
<feature type="compositionally biased region" description="Low complexity" evidence="1">
    <location>
        <begin position="517"/>
        <end position="527"/>
    </location>
</feature>
<feature type="compositionally biased region" description="Low complexity" evidence="1">
    <location>
        <begin position="236"/>
        <end position="246"/>
    </location>
</feature>
<dbReference type="Pfam" id="PF01417">
    <property type="entry name" value="ENTH"/>
    <property type="match status" value="1"/>
</dbReference>
<dbReference type="GO" id="GO:0005768">
    <property type="term" value="C:endosome"/>
    <property type="evidence" value="ECO:0007669"/>
    <property type="project" value="TreeGrafter"/>
</dbReference>
<dbReference type="CDD" id="cd16992">
    <property type="entry name" value="ENTH_Ent3"/>
    <property type="match status" value="1"/>
</dbReference>
<dbReference type="GO" id="GO:0005886">
    <property type="term" value="C:plasma membrane"/>
    <property type="evidence" value="ECO:0007669"/>
    <property type="project" value="TreeGrafter"/>
</dbReference>
<evidence type="ECO:0000313" key="4">
    <source>
        <dbReference type="Proteomes" id="UP000053611"/>
    </source>
</evidence>
<feature type="region of interest" description="Disordered" evidence="1">
    <location>
        <begin position="214"/>
        <end position="354"/>
    </location>
</feature>
<dbReference type="EMBL" id="KQ087260">
    <property type="protein sequence ID" value="KLT39398.1"/>
    <property type="molecule type" value="Genomic_DNA"/>
</dbReference>
<protein>
    <submittedName>
        <fullName evidence="3">ENTH-domain-containing protein</fullName>
    </submittedName>
</protein>
<accession>A0A0J0XEC1</accession>
<dbReference type="GeneID" id="28987575"/>
<feature type="compositionally biased region" description="Gly residues" evidence="1">
    <location>
        <begin position="423"/>
        <end position="437"/>
    </location>
</feature>
<dbReference type="SUPFAM" id="SSF48464">
    <property type="entry name" value="ENTH/VHS domain"/>
    <property type="match status" value="1"/>
</dbReference>
<dbReference type="Gene3D" id="1.25.40.90">
    <property type="match status" value="1"/>
</dbReference>
<feature type="compositionally biased region" description="Polar residues" evidence="1">
    <location>
        <begin position="506"/>
        <end position="515"/>
    </location>
</feature>
<reference evidence="3 4" key="1">
    <citation type="submission" date="2015-03" db="EMBL/GenBank/DDBJ databases">
        <title>Genomics and transcriptomics of the oil-accumulating basidiomycete yeast T. oleaginosus allow insights into substrate utilization and the diverse evolutionary trajectories of mating systems in fungi.</title>
        <authorList>
            <consortium name="DOE Joint Genome Institute"/>
            <person name="Kourist R."/>
            <person name="Kracht O."/>
            <person name="Bracharz F."/>
            <person name="Lipzen A."/>
            <person name="Nolan M."/>
            <person name="Ohm R."/>
            <person name="Grigoriev I."/>
            <person name="Sun S."/>
            <person name="Heitman J."/>
            <person name="Bruck T."/>
            <person name="Nowrousian M."/>
        </authorList>
    </citation>
    <scope>NUCLEOTIDE SEQUENCE [LARGE SCALE GENOMIC DNA]</scope>
    <source>
        <strain evidence="3 4">IBC0246</strain>
    </source>
</reference>
<dbReference type="GO" id="GO:0005543">
    <property type="term" value="F:phospholipid binding"/>
    <property type="evidence" value="ECO:0007669"/>
    <property type="project" value="TreeGrafter"/>
</dbReference>
<gene>
    <name evidence="3" type="ORF">CC85DRAFT_330770</name>
</gene>
<evidence type="ECO:0000313" key="3">
    <source>
        <dbReference type="EMBL" id="KLT39398.1"/>
    </source>
</evidence>
<feature type="compositionally biased region" description="Low complexity" evidence="1">
    <location>
        <begin position="308"/>
        <end position="323"/>
    </location>
</feature>
<feature type="compositionally biased region" description="Polar residues" evidence="1">
    <location>
        <begin position="448"/>
        <end position="459"/>
    </location>
</feature>
<sequence>MDVIENLANKASQITMYDLKSYYNQAKNAVLNIPEMEAKVREATNEDPWGASSTLMQEIAQGTHNYQHFNEIMPTIYSRFMEKEAREWRQIYKALTLLEYLIKHGSERVVDNARAHNSTIKMLRNFHYIDEKGKDQGINVRNRANEIVALLGDVEKIRSERRKARSNRNKYQGHEGGMFNTATGSRYGGFGSESYVPGGGSGGGGGGGGYNGGSGSGSGSGSRYGGYGNDDEYRGSSARASSSQQRPEYDEYEGADDFDSRRPSPGSGRASAQASRPPQAPPKPPKDEPKKQQKQPEVNLFDFDDEPAVPASKPAAPAAPVDAFGDDDFDDFQSAAPSAPAPTSPAATAPAAPSGANANLFALLNASSQPMSPVSAASTSPAAQSQPSFGGLGSGMTSPPHQTQSSFGGMSGVASPQRPQPMGGMGMGGMGSMGGGMNSMSGGMASKPASTPAQAQKKSGASAFDDLFTASLGAPSKPQQDGGQKTIAQMQKETTNAGLWGAPKSAGQQTQSKPAPSSGSGDLLDLL</sequence>
<feature type="compositionally biased region" description="Gly residues" evidence="1">
    <location>
        <begin position="214"/>
        <end position="228"/>
    </location>
</feature>
<dbReference type="SMART" id="SM00273">
    <property type="entry name" value="ENTH"/>
    <property type="match status" value="1"/>
</dbReference>
<name>A0A0J0XEC1_9TREE</name>
<proteinExistence type="predicted"/>
<dbReference type="GO" id="GO:0006895">
    <property type="term" value="P:Golgi to endosome transport"/>
    <property type="evidence" value="ECO:0007669"/>
    <property type="project" value="TreeGrafter"/>
</dbReference>
<feature type="compositionally biased region" description="Low complexity" evidence="1">
    <location>
        <begin position="263"/>
        <end position="277"/>
    </location>
</feature>